<reference evidence="8" key="1">
    <citation type="journal article" date="2023" name="BMC Genomics">
        <title>Chromosome-level genome assemblies of Cutaneotrichosporon spp. (Trichosporonales, Basidiomycota) reveal imbalanced evolution between nucleotide sequences and chromosome synteny.</title>
        <authorList>
            <person name="Kobayashi Y."/>
            <person name="Kayamori A."/>
            <person name="Aoki K."/>
            <person name="Shiwa Y."/>
            <person name="Matsutani M."/>
            <person name="Fujita N."/>
            <person name="Sugita T."/>
            <person name="Iwasaki W."/>
            <person name="Tanaka N."/>
            <person name="Takashima M."/>
        </authorList>
    </citation>
    <scope>NUCLEOTIDE SEQUENCE</scope>
    <source>
        <strain evidence="8">HIS019</strain>
    </source>
</reference>
<evidence type="ECO:0000256" key="4">
    <source>
        <dbReference type="ARBA" id="ARBA00023163"/>
    </source>
</evidence>
<dbReference type="GO" id="GO:0008270">
    <property type="term" value="F:zinc ion binding"/>
    <property type="evidence" value="ECO:0007669"/>
    <property type="project" value="InterPro"/>
</dbReference>
<dbReference type="AlphaFoldDB" id="A0AA48L8V3"/>
<dbReference type="CDD" id="cd00067">
    <property type="entry name" value="GAL4"/>
    <property type="match status" value="1"/>
</dbReference>
<evidence type="ECO:0000256" key="3">
    <source>
        <dbReference type="ARBA" id="ARBA00023125"/>
    </source>
</evidence>
<feature type="domain" description="Zn(2)-C6 fungal-type" evidence="7">
    <location>
        <begin position="25"/>
        <end position="56"/>
    </location>
</feature>
<dbReference type="SUPFAM" id="SSF57701">
    <property type="entry name" value="Zn2/Cys6 DNA-binding domain"/>
    <property type="match status" value="1"/>
</dbReference>
<feature type="region of interest" description="Disordered" evidence="6">
    <location>
        <begin position="726"/>
        <end position="749"/>
    </location>
</feature>
<keyword evidence="9" id="KW-1185">Reference proteome</keyword>
<feature type="compositionally biased region" description="Basic and acidic residues" evidence="6">
    <location>
        <begin position="10"/>
        <end position="22"/>
    </location>
</feature>
<feature type="region of interest" description="Disordered" evidence="6">
    <location>
        <begin position="116"/>
        <end position="257"/>
    </location>
</feature>
<evidence type="ECO:0000256" key="1">
    <source>
        <dbReference type="ARBA" id="ARBA00004123"/>
    </source>
</evidence>
<dbReference type="PANTHER" id="PTHR31845">
    <property type="entry name" value="FINGER DOMAIN PROTEIN, PUTATIVE-RELATED"/>
    <property type="match status" value="1"/>
</dbReference>
<dbReference type="PROSITE" id="PS50048">
    <property type="entry name" value="ZN2_CY6_FUNGAL_2"/>
    <property type="match status" value="1"/>
</dbReference>
<comment type="subcellular location">
    <subcellularLocation>
        <location evidence="1">Nucleus</location>
    </subcellularLocation>
</comment>
<protein>
    <recommendedName>
        <fullName evidence="7">Zn(2)-C6 fungal-type domain-containing protein</fullName>
    </recommendedName>
</protein>
<feature type="compositionally biased region" description="Low complexity" evidence="6">
    <location>
        <begin position="151"/>
        <end position="182"/>
    </location>
</feature>
<dbReference type="PANTHER" id="PTHR31845:SF17">
    <property type="entry name" value="ZN(II)2CYS6 TRANSCRIPTION FACTOR (EUROFUNG)"/>
    <property type="match status" value="1"/>
</dbReference>
<sequence length="803" mass="88467">MTDSAATTPDDEKQEATEERKNNRACDFCHRMKMKCIGKENPPCNRCRQSRHECTFDGPRKSKASKVEDRLKVVEDQMTVVQRSLTELISLQRAAVRAATQPTYVVPPLFTSSAGGGTPFPGPAPLLSPPAPGYTPPVSTSALPRVPRRQSSNASHSSSMHATHPGTTAHTTSTPSSLTLHHYPSHGGAHPGPTNLQPVQPQPAHPGPLGQPSGMPRWHTTPPIERAERASNERTRTPSPPPDSGAPSDDEDDPLEPSAVIYNNMLSLAEAARLKADGQDGEEEAPAIQPRPQLFNYDLSPGPPRKKARLADPQLRRALPTQRGDNTQWHNPVQMGFCIDSKGRALFNLFMQAQVYVPIFDPEVDTWESLCERSPFAVTAIVMVGSKIEDAGSPPSALQTQCREHAEMIGMHTLFTPVARIEVLQAMIVMASWGDTSWRPGGHALRIAMDMGLYRCLPYLSQMGMGAGKSAAELSEERPLVVGARLWLALYKSEFEMAFNLGRPALFAAEDTITHARRFLEHPLAIRTDSRLVATCQLLTHRLPLHQPFSIWPAATRIPDLDERIESANAAYAAWFKEWDAYYEGREPKSSFLRESLTTQYSHALLHTNSRILHGVRSRRDMTHLSEHRAQWLRQALASAQTLVEMALRGEAYATNFAKANYYTHIGVAFAARMVIRLTSLMPDAVDLRQTGRDLEAVTQILARVPGFQFAQQIRDILRRARRKHVLPPASRGSPTSGSVPLPDVSGSGLETTPDGLPLDFFLAEQLFGDADAIVAQPDDTLALDAWFPYPPLEYSPGASGWA</sequence>
<keyword evidence="3" id="KW-0238">DNA-binding</keyword>
<gene>
    <name evidence="8" type="ORF">CcaverHIS019_0604990</name>
</gene>
<evidence type="ECO:0000313" key="8">
    <source>
        <dbReference type="EMBL" id="BEI94040.1"/>
    </source>
</evidence>
<dbReference type="KEGG" id="ccac:CcaHIS019_0604990"/>
<accession>A0AA48L8V3</accession>
<proteinExistence type="predicted"/>
<feature type="compositionally biased region" description="Basic and acidic residues" evidence="6">
    <location>
        <begin position="225"/>
        <end position="236"/>
    </location>
</feature>
<evidence type="ECO:0000256" key="5">
    <source>
        <dbReference type="ARBA" id="ARBA00023242"/>
    </source>
</evidence>
<dbReference type="PROSITE" id="PS00463">
    <property type="entry name" value="ZN2_CY6_FUNGAL_1"/>
    <property type="match status" value="1"/>
</dbReference>
<dbReference type="Gene3D" id="4.10.240.10">
    <property type="entry name" value="Zn(2)-C6 fungal-type DNA-binding domain"/>
    <property type="match status" value="1"/>
</dbReference>
<dbReference type="Proteomes" id="UP001233271">
    <property type="component" value="Chromosome 6"/>
</dbReference>
<dbReference type="EMBL" id="AP028217">
    <property type="protein sequence ID" value="BEI94040.1"/>
    <property type="molecule type" value="Genomic_DNA"/>
</dbReference>
<organism evidence="8 9">
    <name type="scientific">Cutaneotrichosporon cavernicola</name>
    <dbReference type="NCBI Taxonomy" id="279322"/>
    <lineage>
        <taxon>Eukaryota</taxon>
        <taxon>Fungi</taxon>
        <taxon>Dikarya</taxon>
        <taxon>Basidiomycota</taxon>
        <taxon>Agaricomycotina</taxon>
        <taxon>Tremellomycetes</taxon>
        <taxon>Trichosporonales</taxon>
        <taxon>Trichosporonaceae</taxon>
        <taxon>Cutaneotrichosporon</taxon>
    </lineage>
</organism>
<evidence type="ECO:0000256" key="6">
    <source>
        <dbReference type="SAM" id="MobiDB-lite"/>
    </source>
</evidence>
<dbReference type="GeneID" id="85497910"/>
<dbReference type="GO" id="GO:0000981">
    <property type="term" value="F:DNA-binding transcription factor activity, RNA polymerase II-specific"/>
    <property type="evidence" value="ECO:0007669"/>
    <property type="project" value="InterPro"/>
</dbReference>
<dbReference type="InterPro" id="IPR036864">
    <property type="entry name" value="Zn2-C6_fun-type_DNA-bd_sf"/>
</dbReference>
<name>A0AA48L8V3_9TREE</name>
<dbReference type="CDD" id="cd12148">
    <property type="entry name" value="fungal_TF_MHR"/>
    <property type="match status" value="1"/>
</dbReference>
<dbReference type="GO" id="GO:0005634">
    <property type="term" value="C:nucleus"/>
    <property type="evidence" value="ECO:0007669"/>
    <property type="project" value="UniProtKB-SubCell"/>
</dbReference>
<evidence type="ECO:0000259" key="7">
    <source>
        <dbReference type="PROSITE" id="PS50048"/>
    </source>
</evidence>
<feature type="region of interest" description="Disordered" evidence="6">
    <location>
        <begin position="1"/>
        <end position="22"/>
    </location>
</feature>
<dbReference type="SMART" id="SM00066">
    <property type="entry name" value="GAL4"/>
    <property type="match status" value="1"/>
</dbReference>
<evidence type="ECO:0000256" key="2">
    <source>
        <dbReference type="ARBA" id="ARBA00023015"/>
    </source>
</evidence>
<dbReference type="GO" id="GO:0000976">
    <property type="term" value="F:transcription cis-regulatory region binding"/>
    <property type="evidence" value="ECO:0007669"/>
    <property type="project" value="TreeGrafter"/>
</dbReference>
<dbReference type="RefSeq" id="XP_060459305.1">
    <property type="nucleotide sequence ID" value="XM_060602963.1"/>
</dbReference>
<feature type="region of interest" description="Disordered" evidence="6">
    <location>
        <begin position="275"/>
        <end position="312"/>
    </location>
</feature>
<feature type="compositionally biased region" description="Pro residues" evidence="6">
    <location>
        <begin position="120"/>
        <end position="135"/>
    </location>
</feature>
<evidence type="ECO:0000313" key="9">
    <source>
        <dbReference type="Proteomes" id="UP001233271"/>
    </source>
</evidence>
<dbReference type="Pfam" id="PF00172">
    <property type="entry name" value="Zn_clus"/>
    <property type="match status" value="1"/>
</dbReference>
<dbReference type="InterPro" id="IPR051089">
    <property type="entry name" value="prtT"/>
</dbReference>
<dbReference type="InterPro" id="IPR001138">
    <property type="entry name" value="Zn2Cys6_DnaBD"/>
</dbReference>
<keyword evidence="2" id="KW-0805">Transcription regulation</keyword>
<keyword evidence="4" id="KW-0804">Transcription</keyword>
<keyword evidence="5" id="KW-0539">Nucleus</keyword>